<dbReference type="SUPFAM" id="SSF53901">
    <property type="entry name" value="Thiolase-like"/>
    <property type="match status" value="1"/>
</dbReference>
<dbReference type="EMBL" id="VGJX01000626">
    <property type="protein sequence ID" value="MBM3275558.1"/>
    <property type="molecule type" value="Genomic_DNA"/>
</dbReference>
<evidence type="ECO:0000313" key="2">
    <source>
        <dbReference type="Proteomes" id="UP000703893"/>
    </source>
</evidence>
<dbReference type="GO" id="GO:0016746">
    <property type="term" value="F:acyltransferase activity"/>
    <property type="evidence" value="ECO:0007669"/>
    <property type="project" value="InterPro"/>
</dbReference>
<proteinExistence type="predicted"/>
<accession>A0A937X491</accession>
<organism evidence="1 2">
    <name type="scientific">Candidatus Tanganyikabacteria bacterium</name>
    <dbReference type="NCBI Taxonomy" id="2961651"/>
    <lineage>
        <taxon>Bacteria</taxon>
        <taxon>Bacillati</taxon>
        <taxon>Candidatus Sericytochromatia</taxon>
        <taxon>Candidatus Tanganyikabacteria</taxon>
    </lineage>
</organism>
<dbReference type="Gene3D" id="3.40.47.10">
    <property type="match status" value="1"/>
</dbReference>
<sequence length="83" mass="8616">MSLRGAAAIVGIGDTAVGKLPGWTATGLTVEAARLALADAALDKSAIDGLVTCDSMVEPHMYHAEMVAQTMRIRPGWCMTLSA</sequence>
<dbReference type="InterPro" id="IPR016039">
    <property type="entry name" value="Thiolase-like"/>
</dbReference>
<dbReference type="Proteomes" id="UP000703893">
    <property type="component" value="Unassembled WGS sequence"/>
</dbReference>
<comment type="caution">
    <text evidence="1">The sequence shown here is derived from an EMBL/GenBank/DDBJ whole genome shotgun (WGS) entry which is preliminary data.</text>
</comment>
<feature type="non-terminal residue" evidence="1">
    <location>
        <position position="83"/>
    </location>
</feature>
<protein>
    <submittedName>
        <fullName evidence="1">Thiolase family protein</fullName>
    </submittedName>
</protein>
<evidence type="ECO:0000313" key="1">
    <source>
        <dbReference type="EMBL" id="MBM3275558.1"/>
    </source>
</evidence>
<dbReference type="AlphaFoldDB" id="A0A937X491"/>
<reference evidence="1 2" key="1">
    <citation type="submission" date="2019-03" db="EMBL/GenBank/DDBJ databases">
        <title>Lake Tanganyika Metagenome-Assembled Genomes (MAGs).</title>
        <authorList>
            <person name="Tran P."/>
        </authorList>
    </citation>
    <scope>NUCLEOTIDE SEQUENCE [LARGE SCALE GENOMIC DNA]</scope>
    <source>
        <strain evidence="1">K_DeepCast_65m_m2_236</strain>
    </source>
</reference>
<gene>
    <name evidence="1" type="ORF">FJZ00_10410</name>
</gene>
<name>A0A937X491_9BACT</name>